<sequence>MAYGIHRVQELITQIGAVHEKLKVLSLEGDGSRIIDDLRKANTWVQIEEQWDVCRMYLHLGNAWLFATCLSLVSQVMPQFRVYCANVPSDDDTSASLTPPVVAHQKEENANNATCRSEINVRKPSKTTVICTSHSSPLDLVRSSTNLS</sequence>
<reference evidence="2" key="1">
    <citation type="journal article" date="2017" name="Nat. Ecol. Evol.">
        <title>Genome expansion and lineage-specific genetic innovations in the forest pathogenic fungi Armillaria.</title>
        <authorList>
            <person name="Sipos G."/>
            <person name="Prasanna A.N."/>
            <person name="Walter M.C."/>
            <person name="O'Connor E."/>
            <person name="Balint B."/>
            <person name="Krizsan K."/>
            <person name="Kiss B."/>
            <person name="Hess J."/>
            <person name="Varga T."/>
            <person name="Slot J."/>
            <person name="Riley R."/>
            <person name="Boka B."/>
            <person name="Rigling D."/>
            <person name="Barry K."/>
            <person name="Lee J."/>
            <person name="Mihaltcheva S."/>
            <person name="LaButti K."/>
            <person name="Lipzen A."/>
            <person name="Waldron R."/>
            <person name="Moloney N.M."/>
            <person name="Sperisen C."/>
            <person name="Kredics L."/>
            <person name="Vagvoelgyi C."/>
            <person name="Patrignani A."/>
            <person name="Fitzpatrick D."/>
            <person name="Nagy I."/>
            <person name="Doyle S."/>
            <person name="Anderson J.B."/>
            <person name="Grigoriev I.V."/>
            <person name="Gueldener U."/>
            <person name="Muensterkoetter M."/>
            <person name="Nagy L.G."/>
        </authorList>
    </citation>
    <scope>NUCLEOTIDE SEQUENCE [LARGE SCALE GENOMIC DNA]</scope>
    <source>
        <strain evidence="2">C18/9</strain>
    </source>
</reference>
<evidence type="ECO:0000313" key="1">
    <source>
        <dbReference type="EMBL" id="SJL09306.1"/>
    </source>
</evidence>
<dbReference type="AlphaFoldDB" id="A0A284RKM2"/>
<evidence type="ECO:0000313" key="2">
    <source>
        <dbReference type="Proteomes" id="UP000219338"/>
    </source>
</evidence>
<organism evidence="1 2">
    <name type="scientific">Armillaria ostoyae</name>
    <name type="common">Armillaria root rot fungus</name>
    <dbReference type="NCBI Taxonomy" id="47428"/>
    <lineage>
        <taxon>Eukaryota</taxon>
        <taxon>Fungi</taxon>
        <taxon>Dikarya</taxon>
        <taxon>Basidiomycota</taxon>
        <taxon>Agaricomycotina</taxon>
        <taxon>Agaricomycetes</taxon>
        <taxon>Agaricomycetidae</taxon>
        <taxon>Agaricales</taxon>
        <taxon>Marasmiineae</taxon>
        <taxon>Physalacriaceae</taxon>
        <taxon>Armillaria</taxon>
    </lineage>
</organism>
<proteinExistence type="predicted"/>
<dbReference type="OrthoDB" id="10520243at2759"/>
<protein>
    <submittedName>
        <fullName evidence="1">Uncharacterized protein</fullName>
    </submittedName>
</protein>
<dbReference type="Proteomes" id="UP000219338">
    <property type="component" value="Unassembled WGS sequence"/>
</dbReference>
<accession>A0A284RKM2</accession>
<keyword evidence="2" id="KW-1185">Reference proteome</keyword>
<name>A0A284RKM2_ARMOS</name>
<dbReference type="EMBL" id="FUEG01000010">
    <property type="protein sequence ID" value="SJL09306.1"/>
    <property type="molecule type" value="Genomic_DNA"/>
</dbReference>
<gene>
    <name evidence="1" type="ORF">ARMOST_12683</name>
</gene>